<accession>A0A1F6C2U0</accession>
<reference evidence="3 4" key="1">
    <citation type="journal article" date="2016" name="Nat. Commun.">
        <title>Thousands of microbial genomes shed light on interconnected biogeochemical processes in an aquifer system.</title>
        <authorList>
            <person name="Anantharaman K."/>
            <person name="Brown C.T."/>
            <person name="Hug L.A."/>
            <person name="Sharon I."/>
            <person name="Castelle C.J."/>
            <person name="Probst A.J."/>
            <person name="Thomas B.C."/>
            <person name="Singh A."/>
            <person name="Wilkins M.J."/>
            <person name="Karaoz U."/>
            <person name="Brodie E.L."/>
            <person name="Williams K.H."/>
            <person name="Hubbard S.S."/>
            <person name="Banfield J.F."/>
        </authorList>
    </citation>
    <scope>NUCLEOTIDE SEQUENCE [LARGE SCALE GENOMIC DNA]</scope>
</reference>
<evidence type="ECO:0000313" key="3">
    <source>
        <dbReference type="EMBL" id="OGG43471.1"/>
    </source>
</evidence>
<dbReference type="Proteomes" id="UP000178249">
    <property type="component" value="Unassembled WGS sequence"/>
</dbReference>
<evidence type="ECO:0000259" key="2">
    <source>
        <dbReference type="Pfam" id="PF03129"/>
    </source>
</evidence>
<dbReference type="Gene3D" id="3.30.930.10">
    <property type="entry name" value="Bira Bifunctional Protein, Domain 2"/>
    <property type="match status" value="1"/>
</dbReference>
<dbReference type="EMBL" id="MFKP01000039">
    <property type="protein sequence ID" value="OGG43471.1"/>
    <property type="molecule type" value="Genomic_DNA"/>
</dbReference>
<name>A0A1F6C2U0_9BACT</name>
<dbReference type="GO" id="GO:0004812">
    <property type="term" value="F:aminoacyl-tRNA ligase activity"/>
    <property type="evidence" value="ECO:0007669"/>
    <property type="project" value="UniProtKB-KW"/>
</dbReference>
<dbReference type="AlphaFoldDB" id="A0A1F6C2U0"/>
<protein>
    <recommendedName>
        <fullName evidence="2">Anticodon-binding domain-containing protein</fullName>
    </recommendedName>
</protein>
<dbReference type="Gene3D" id="3.40.50.800">
    <property type="entry name" value="Anticodon-binding domain"/>
    <property type="match status" value="1"/>
</dbReference>
<feature type="domain" description="Anticodon-binding" evidence="2">
    <location>
        <begin position="276"/>
        <end position="363"/>
    </location>
</feature>
<keyword evidence="1" id="KW-0030">Aminoacyl-tRNA synthetase</keyword>
<dbReference type="SUPFAM" id="SSF52954">
    <property type="entry name" value="Class II aaRS ABD-related"/>
    <property type="match status" value="1"/>
</dbReference>
<gene>
    <name evidence="3" type="ORF">A2841_02500</name>
</gene>
<comment type="caution">
    <text evidence="3">The sequence shown here is derived from an EMBL/GenBank/DDBJ whole genome shotgun (WGS) entry which is preliminary data.</text>
</comment>
<dbReference type="InterPro" id="IPR036621">
    <property type="entry name" value="Anticodon-bd_dom_sf"/>
</dbReference>
<organism evidence="3 4">
    <name type="scientific">Candidatus Kaiserbacteria bacterium RIFCSPHIGHO2_01_FULL_48_10</name>
    <dbReference type="NCBI Taxonomy" id="1798476"/>
    <lineage>
        <taxon>Bacteria</taxon>
        <taxon>Candidatus Kaiseribacteriota</taxon>
    </lineage>
</organism>
<evidence type="ECO:0000313" key="4">
    <source>
        <dbReference type="Proteomes" id="UP000178249"/>
    </source>
</evidence>
<dbReference type="Pfam" id="PF03129">
    <property type="entry name" value="HGTP_anticodon"/>
    <property type="match status" value="1"/>
</dbReference>
<dbReference type="GO" id="GO:0006418">
    <property type="term" value="P:tRNA aminoacylation for protein translation"/>
    <property type="evidence" value="ECO:0007669"/>
    <property type="project" value="UniProtKB-ARBA"/>
</dbReference>
<keyword evidence="1" id="KW-0436">Ligase</keyword>
<sequence length="365" mass="40100">MRHLERSRGHESLNASIERIAYAYGFSAPPVIIPKKAIQQTKTNDLKTGASLALLKHGAGATQPTYVWGIASGPKRSTILSFAIVAARHAIGNALAVKTVQAIANLLGLADTTVLVSSVGDQESKRRFVRELGTFFKKNSSSLSEETREATLRDPEQGYHEMIENNDPLLERAPKTIDYLSENSRKTMLDSLALFEAVGIPYALEPRLLGLPHTHTELLFAIEGTNRHGARSRVAAGGRFDDYMKREARGDMAVSMSIEVEDDVEPRTSADAIPSCYVVHVGDAAKLCAFTALETLWKANLLVGETLLSETLRDQIDRAKASKTKYIAIIGQREALDRTVIVRNTSNQLQIVMPLEKLATHVARR</sequence>
<dbReference type="SUPFAM" id="SSF55681">
    <property type="entry name" value="Class II aaRS and biotin synthetases"/>
    <property type="match status" value="1"/>
</dbReference>
<dbReference type="InterPro" id="IPR004154">
    <property type="entry name" value="Anticodon-bd"/>
</dbReference>
<evidence type="ECO:0000256" key="1">
    <source>
        <dbReference type="ARBA" id="ARBA00023146"/>
    </source>
</evidence>
<proteinExistence type="predicted"/>
<dbReference type="InterPro" id="IPR045864">
    <property type="entry name" value="aa-tRNA-synth_II/BPL/LPL"/>
</dbReference>